<dbReference type="InterPro" id="IPR056003">
    <property type="entry name" value="CT398_CC_hairpin"/>
</dbReference>
<dbReference type="AlphaFoldDB" id="A0A100W7V7"/>
<feature type="coiled-coil region" evidence="1">
    <location>
        <begin position="14"/>
        <end position="158"/>
    </location>
</feature>
<dbReference type="InterPro" id="IPR052376">
    <property type="entry name" value="Oxidative_Scav/Glycosyltrans"/>
</dbReference>
<name>A0A100W7V7_MYCCR</name>
<dbReference type="Pfam" id="PF02591">
    <property type="entry name" value="Zn_ribbon_9"/>
    <property type="match status" value="1"/>
</dbReference>
<dbReference type="PANTHER" id="PTHR39082">
    <property type="entry name" value="PHOSPHOLIPASE C-BETA-2-RELATED"/>
    <property type="match status" value="1"/>
</dbReference>
<dbReference type="Proteomes" id="UP000069443">
    <property type="component" value="Unassembled WGS sequence"/>
</dbReference>
<evidence type="ECO:0000259" key="3">
    <source>
        <dbReference type="Pfam" id="PF24481"/>
    </source>
</evidence>
<evidence type="ECO:0000313" key="5">
    <source>
        <dbReference type="Proteomes" id="UP000069443"/>
    </source>
</evidence>
<dbReference type="OrthoDB" id="9784388at2"/>
<dbReference type="Pfam" id="PF24481">
    <property type="entry name" value="CT398_CC"/>
    <property type="match status" value="1"/>
</dbReference>
<dbReference type="STRING" id="228230.RMCC_0214"/>
<reference evidence="5" key="1">
    <citation type="journal article" date="2016" name="Genome Announc.">
        <title>Draft Genome Sequences of Five Rapidly Growing Mycobacterium Species, M. thermoresistibile, M. fortuitum subsp. acetamidolyticum, M. canariasense, M. brisbanense, and M. novocastrense.</title>
        <authorList>
            <person name="Katahira K."/>
            <person name="Ogura Y."/>
            <person name="Gotoh Y."/>
            <person name="Hayashi T."/>
        </authorList>
    </citation>
    <scope>NUCLEOTIDE SEQUENCE [LARGE SCALE GENOMIC DNA]</scope>
    <source>
        <strain evidence="5">JCM15298</strain>
    </source>
</reference>
<keyword evidence="5" id="KW-1185">Reference proteome</keyword>
<reference evidence="5" key="2">
    <citation type="submission" date="2016-02" db="EMBL/GenBank/DDBJ databases">
        <title>Draft genome sequence of five rapidly growing Mycobacterium species.</title>
        <authorList>
            <person name="Katahira K."/>
            <person name="Gotou Y."/>
            <person name="Iida K."/>
            <person name="Ogura Y."/>
            <person name="Hayashi T."/>
        </authorList>
    </citation>
    <scope>NUCLEOTIDE SEQUENCE [LARGE SCALE GENOMIC DNA]</scope>
    <source>
        <strain evidence="5">JCM15298</strain>
    </source>
</reference>
<evidence type="ECO:0000256" key="1">
    <source>
        <dbReference type="SAM" id="Coils"/>
    </source>
</evidence>
<protein>
    <submittedName>
        <fullName evidence="4">Zn-ribbon protein, possibly nucleic acid-binding protein</fullName>
    </submittedName>
</protein>
<sequence length="242" mass="26929">MKAALTQQRSLLALTELDAELSRVEHRARHLTEQQEFDKVQAEHRAANDQLAVLGIALEDLDGQVAKLESEIDGVRQREDRDRALLDGGSVNPKQLSELQHELETLQRRQSALEDSMLEVMERREALQAQQSEQLTRIDALQNELSAAQRARDEALVAIDQARQVGALRRSELASALEPDLVAMYEKQRAKGGPGAGLLQGKRCGACRIEIDRGEMARISAADEDEVLRCPECGAILLRIRP</sequence>
<comment type="caution">
    <text evidence="4">The sequence shown here is derived from an EMBL/GenBank/DDBJ whole genome shotgun (WGS) entry which is preliminary data.</text>
</comment>
<feature type="domain" description="CT398-like coiled coil hairpin" evidence="3">
    <location>
        <begin position="14"/>
        <end position="193"/>
    </location>
</feature>
<keyword evidence="1" id="KW-0175">Coiled coil</keyword>
<dbReference type="RefSeq" id="WP_062654586.1">
    <property type="nucleotide sequence ID" value="NZ_BCSY01000009.1"/>
</dbReference>
<dbReference type="EMBL" id="BCSY01000009">
    <property type="protein sequence ID" value="GAS93248.1"/>
    <property type="molecule type" value="Genomic_DNA"/>
</dbReference>
<organism evidence="4 5">
    <name type="scientific">Mycolicibacterium canariasense</name>
    <name type="common">Mycobacterium canariasense</name>
    <dbReference type="NCBI Taxonomy" id="228230"/>
    <lineage>
        <taxon>Bacteria</taxon>
        <taxon>Bacillati</taxon>
        <taxon>Actinomycetota</taxon>
        <taxon>Actinomycetes</taxon>
        <taxon>Mycobacteriales</taxon>
        <taxon>Mycobacteriaceae</taxon>
        <taxon>Mycolicibacterium</taxon>
    </lineage>
</organism>
<dbReference type="PANTHER" id="PTHR39082:SF1">
    <property type="entry name" value="SCAVENGER RECEPTOR CLASS A MEMBER 3"/>
    <property type="match status" value="1"/>
</dbReference>
<gene>
    <name evidence="4" type="ORF">RMCC_0214</name>
</gene>
<evidence type="ECO:0000259" key="2">
    <source>
        <dbReference type="Pfam" id="PF02591"/>
    </source>
</evidence>
<evidence type="ECO:0000313" key="4">
    <source>
        <dbReference type="EMBL" id="GAS93248.1"/>
    </source>
</evidence>
<dbReference type="InterPro" id="IPR003743">
    <property type="entry name" value="Zf-RING_7"/>
</dbReference>
<accession>A0A100W7V7</accession>
<proteinExistence type="predicted"/>
<dbReference type="Gene3D" id="1.10.287.1490">
    <property type="match status" value="1"/>
</dbReference>
<feature type="domain" description="C4-type zinc ribbon" evidence="2">
    <location>
        <begin position="203"/>
        <end position="237"/>
    </location>
</feature>